<dbReference type="InterPro" id="IPR008969">
    <property type="entry name" value="CarboxyPept-like_regulatory"/>
</dbReference>
<keyword evidence="10" id="KW-1185">Reference proteome</keyword>
<dbReference type="SMART" id="SM00965">
    <property type="entry name" value="STN"/>
    <property type="match status" value="1"/>
</dbReference>
<evidence type="ECO:0000256" key="6">
    <source>
        <dbReference type="ARBA" id="ARBA00023237"/>
    </source>
</evidence>
<keyword evidence="3 7" id="KW-1134">Transmembrane beta strand</keyword>
<dbReference type="PROSITE" id="PS52016">
    <property type="entry name" value="TONB_DEPENDENT_REC_3"/>
    <property type="match status" value="1"/>
</dbReference>
<evidence type="ECO:0000313" key="10">
    <source>
        <dbReference type="Proteomes" id="UP001163821"/>
    </source>
</evidence>
<dbReference type="Gene3D" id="2.40.170.20">
    <property type="entry name" value="TonB-dependent receptor, beta-barrel domain"/>
    <property type="match status" value="1"/>
</dbReference>
<evidence type="ECO:0000256" key="3">
    <source>
        <dbReference type="ARBA" id="ARBA00022452"/>
    </source>
</evidence>
<comment type="subcellular location">
    <subcellularLocation>
        <location evidence="1 7">Cell outer membrane</location>
        <topology evidence="1 7">Multi-pass membrane protein</topology>
    </subcellularLocation>
</comment>
<name>A0AA41Y769_9BACT</name>
<evidence type="ECO:0000256" key="4">
    <source>
        <dbReference type="ARBA" id="ARBA00022692"/>
    </source>
</evidence>
<keyword evidence="4 7" id="KW-0812">Transmembrane</keyword>
<dbReference type="InterPro" id="IPR023996">
    <property type="entry name" value="TonB-dep_OMP_SusC/RagA"/>
</dbReference>
<dbReference type="InterPro" id="IPR039426">
    <property type="entry name" value="TonB-dep_rcpt-like"/>
</dbReference>
<dbReference type="EMBL" id="JAPAAF010000012">
    <property type="protein sequence ID" value="MCW0483120.1"/>
    <property type="molecule type" value="Genomic_DNA"/>
</dbReference>
<dbReference type="Proteomes" id="UP001163821">
    <property type="component" value="Unassembled WGS sequence"/>
</dbReference>
<dbReference type="InterPro" id="IPR037066">
    <property type="entry name" value="Plug_dom_sf"/>
</dbReference>
<dbReference type="InterPro" id="IPR012910">
    <property type="entry name" value="Plug_dom"/>
</dbReference>
<dbReference type="FunFam" id="2.60.40.1120:FF:000003">
    <property type="entry name" value="Outer membrane protein Omp121"/>
    <property type="match status" value="1"/>
</dbReference>
<evidence type="ECO:0000256" key="7">
    <source>
        <dbReference type="PROSITE-ProRule" id="PRU01360"/>
    </source>
</evidence>
<keyword evidence="5 7" id="KW-0472">Membrane</keyword>
<feature type="domain" description="Secretin/TonB short N-terminal" evidence="8">
    <location>
        <begin position="49"/>
        <end position="100"/>
    </location>
</feature>
<dbReference type="NCBIfam" id="TIGR04057">
    <property type="entry name" value="SusC_RagA_signa"/>
    <property type="match status" value="1"/>
</dbReference>
<dbReference type="InterPro" id="IPR036942">
    <property type="entry name" value="Beta-barrel_TonB_sf"/>
</dbReference>
<gene>
    <name evidence="9" type="ORF">N2K84_10290</name>
</gene>
<evidence type="ECO:0000256" key="1">
    <source>
        <dbReference type="ARBA" id="ARBA00004571"/>
    </source>
</evidence>
<accession>A0AA41Y769</accession>
<evidence type="ECO:0000259" key="8">
    <source>
        <dbReference type="SMART" id="SM00965"/>
    </source>
</evidence>
<dbReference type="InterPro" id="IPR011662">
    <property type="entry name" value="Secretin/TonB_short_N"/>
</dbReference>
<dbReference type="SUPFAM" id="SSF49464">
    <property type="entry name" value="Carboxypeptidase regulatory domain-like"/>
    <property type="match status" value="1"/>
</dbReference>
<evidence type="ECO:0000256" key="2">
    <source>
        <dbReference type="ARBA" id="ARBA00022448"/>
    </source>
</evidence>
<comment type="similarity">
    <text evidence="7">Belongs to the TonB-dependent receptor family.</text>
</comment>
<dbReference type="NCBIfam" id="TIGR04056">
    <property type="entry name" value="OMP_RagA_SusC"/>
    <property type="match status" value="1"/>
</dbReference>
<keyword evidence="6 7" id="KW-0998">Cell outer membrane</keyword>
<dbReference type="Pfam" id="PF13715">
    <property type="entry name" value="CarbopepD_reg_2"/>
    <property type="match status" value="1"/>
</dbReference>
<dbReference type="AlphaFoldDB" id="A0AA41Y769"/>
<sequence>MKLTTVFILLGIIQSVALNSYSQSTRLTMELRDVSVVDALRTIEDQSEFYFVYNKDAIDLERKVSLEARNLSIQEILDHMFQETNVGYQISDRHIILSTLQANQQPRTVGGKVTDATGASLPGVTVVVKGTTQGTITDIDGVYSLANVPVNSTLVFSFVGMESQEVPVGTQSNIQVVMKEETIGIEEVVAVGYGTMKKSDLTGSIGSVKSENLVSRGSTSVMEGLQGQVAGVNIQQVSSRAGDGFSVQIRGKSSMQGGEPLYVIDGVVCDNMNFLNPMDIEKIDVLKDASSTAIYGSRATNGVLIITTKKGTEISDKTKTLVSYDAYYGVKKSAYMPDFMDGDEFLKYRFSRYVSSSMNAATGATTWNMTDANFRNFWGGDSPVIKEFYADKNYTNWPDIVLRDGQQQNHFVNVAGNSKDISYRVGVGYQSEKGILYDEYERWNVKASFDSNISDQLTVGFNANLATSLQNRGSQRSVQTGFNMSPVMPAYYWEGENEGEPIVQPGKDAAVYPSGGGPTSTLNPVVDRMNSTDDLRAYYVMANTYLQFTPVKDIVLKTTFSPMYTKKHNGIFYGVETESRRGKTNYAEDNSDEVFSYTWDTQANYMKRIGDHNFNLLGLVSVYSQTNEGNNMTVVDMPFDVKWYNLASGTIQNQGSYFEKITMLSYVARLNYDYKGKYLATISSRWDGSSKFKKENQWGVFPSAALAWRMSEESFLDAASWLTNLKLRVSYGITGNNAHVGPYDTRPLADTKYYYNFGNAVANGYGYSLTNSELTWEKTNEINLGVDFGLWDNRVYGSVDAYHKVSKDLLMEMDTPFELGSSTGSIWSNVGKVKNQGVEVQLTTVNVQKKDFVWTTSFTFARNKNEILELNGGKEDLTGNWWFIGQPIDVVYGYVLDGVCTAEEAAAFATDPTKKTKFYEGEMKIKDVDGSGTIDPEDKTIQGHVEPTWTGSLISNLNYKNFDFSFSIYSSQGSKVYSPFMGSFASYSSRGTQRLSMDYYIPDGAPVLGEDGTISTQQDTHYGSYPFPTGGANNAGAGSFWINSRDGSQYFVDNSYVKVKNITLGYTLPKNLTSKMKLSNFRVYVNVLNPFTFTDYKGFDPEWADAEVNNGAGGVSSRTYQIGVNVKF</sequence>
<keyword evidence="2 7" id="KW-0813">Transport</keyword>
<dbReference type="Gene3D" id="2.170.130.10">
    <property type="entry name" value="TonB-dependent receptor, plug domain"/>
    <property type="match status" value="1"/>
</dbReference>
<organism evidence="9 10">
    <name type="scientific">Gaoshiqia sediminis</name>
    <dbReference type="NCBI Taxonomy" id="2986998"/>
    <lineage>
        <taxon>Bacteria</taxon>
        <taxon>Pseudomonadati</taxon>
        <taxon>Bacteroidota</taxon>
        <taxon>Bacteroidia</taxon>
        <taxon>Marinilabiliales</taxon>
        <taxon>Prolixibacteraceae</taxon>
        <taxon>Gaoshiqia</taxon>
    </lineage>
</organism>
<keyword evidence="9" id="KW-0675">Receptor</keyword>
<dbReference type="RefSeq" id="WP_282591722.1">
    <property type="nucleotide sequence ID" value="NZ_JAPAAF010000012.1"/>
</dbReference>
<evidence type="ECO:0000313" key="9">
    <source>
        <dbReference type="EMBL" id="MCW0483120.1"/>
    </source>
</evidence>
<comment type="caution">
    <text evidence="9">The sequence shown here is derived from an EMBL/GenBank/DDBJ whole genome shotgun (WGS) entry which is preliminary data.</text>
</comment>
<protein>
    <submittedName>
        <fullName evidence="9">TonB-dependent receptor</fullName>
    </submittedName>
</protein>
<dbReference type="Gene3D" id="2.60.40.1120">
    <property type="entry name" value="Carboxypeptidase-like, regulatory domain"/>
    <property type="match status" value="1"/>
</dbReference>
<dbReference type="Pfam" id="PF07715">
    <property type="entry name" value="Plug"/>
    <property type="match status" value="1"/>
</dbReference>
<dbReference type="Pfam" id="PF07660">
    <property type="entry name" value="STN"/>
    <property type="match status" value="1"/>
</dbReference>
<proteinExistence type="inferred from homology"/>
<dbReference type="InterPro" id="IPR023997">
    <property type="entry name" value="TonB-dep_OMP_SusC/RagA_CS"/>
</dbReference>
<dbReference type="GO" id="GO:0009279">
    <property type="term" value="C:cell outer membrane"/>
    <property type="evidence" value="ECO:0007669"/>
    <property type="project" value="UniProtKB-SubCell"/>
</dbReference>
<evidence type="ECO:0000256" key="5">
    <source>
        <dbReference type="ARBA" id="ARBA00023136"/>
    </source>
</evidence>
<dbReference type="SUPFAM" id="SSF56935">
    <property type="entry name" value="Porins"/>
    <property type="match status" value="1"/>
</dbReference>
<reference evidence="9" key="1">
    <citation type="submission" date="2022-10" db="EMBL/GenBank/DDBJ databases">
        <title>Gaoshiqiia sediminis gen. nov., sp. nov., isolated from coastal sediment.</title>
        <authorList>
            <person name="Yu W.X."/>
            <person name="Mu D.S."/>
            <person name="Du J.Z."/>
            <person name="Liang Y.Q."/>
        </authorList>
    </citation>
    <scope>NUCLEOTIDE SEQUENCE</scope>
    <source>
        <strain evidence="9">A06</strain>
    </source>
</reference>